<dbReference type="InterPro" id="IPR006721">
    <property type="entry name" value="ATP_synth_F1_esu_mt"/>
</dbReference>
<gene>
    <name evidence="3" type="ORF">BN860_00298g</name>
</gene>
<dbReference type="EMBL" id="HG316470">
    <property type="protein sequence ID" value="CDF91982.1"/>
    <property type="molecule type" value="Genomic_DNA"/>
</dbReference>
<dbReference type="OrthoDB" id="269124at2759"/>
<dbReference type="PANTHER" id="PTHR12448:SF0">
    <property type="entry name" value="ATP SYNTHASE SUBUNIT EPSILON, MITOCHONDRIAL"/>
    <property type="match status" value="1"/>
</dbReference>
<dbReference type="Pfam" id="PF04627">
    <property type="entry name" value="ATP-synt_Eps"/>
    <property type="match status" value="1"/>
</dbReference>
<feature type="region of interest" description="Disordered" evidence="2">
    <location>
        <begin position="30"/>
        <end position="62"/>
    </location>
</feature>
<dbReference type="PANTHER" id="PTHR12448">
    <property type="entry name" value="ATP SYNTHASE EPSILON CHAIN, MITOCHONDRIAL"/>
    <property type="match status" value="1"/>
</dbReference>
<dbReference type="GO" id="GO:0045259">
    <property type="term" value="C:proton-transporting ATP synthase complex"/>
    <property type="evidence" value="ECO:0007669"/>
    <property type="project" value="InterPro"/>
</dbReference>
<dbReference type="AlphaFoldDB" id="A0A8J2X5J8"/>
<proteinExistence type="inferred from homology"/>
<dbReference type="InterPro" id="IPR036742">
    <property type="entry name" value="ATP_synth_F1_esu_sf_mt"/>
</dbReference>
<dbReference type="Gene3D" id="1.10.1620.20">
    <property type="entry name" value="ATP synthase, F1 complex, epsilon subunit superfamily, mitochondrial"/>
    <property type="match status" value="1"/>
</dbReference>
<keyword evidence="4" id="KW-1185">Reference proteome</keyword>
<dbReference type="GO" id="GO:0046933">
    <property type="term" value="F:proton-transporting ATP synthase activity, rotational mechanism"/>
    <property type="evidence" value="ECO:0007669"/>
    <property type="project" value="InterPro"/>
</dbReference>
<organism evidence="3 4">
    <name type="scientific">Zygosaccharomyces bailii (strain CLIB 213 / ATCC 58445 / CBS 680 / BCRC 21525 / NBRC 1098 / NCYC 1416 / NRRL Y-2227)</name>
    <dbReference type="NCBI Taxonomy" id="1333698"/>
    <lineage>
        <taxon>Eukaryota</taxon>
        <taxon>Fungi</taxon>
        <taxon>Dikarya</taxon>
        <taxon>Ascomycota</taxon>
        <taxon>Saccharomycotina</taxon>
        <taxon>Saccharomycetes</taxon>
        <taxon>Saccharomycetales</taxon>
        <taxon>Saccharomycetaceae</taxon>
        <taxon>Zygosaccharomyces</taxon>
    </lineage>
</organism>
<evidence type="ECO:0000313" key="3">
    <source>
        <dbReference type="EMBL" id="CDF91982.1"/>
    </source>
</evidence>
<dbReference type="GO" id="GO:0005743">
    <property type="term" value="C:mitochondrial inner membrane"/>
    <property type="evidence" value="ECO:0007669"/>
    <property type="project" value="InterPro"/>
</dbReference>
<evidence type="ECO:0000256" key="2">
    <source>
        <dbReference type="SAM" id="MobiDB-lite"/>
    </source>
</evidence>
<protein>
    <submittedName>
        <fullName evidence="3">ZYBA0S17-00298g1_1</fullName>
    </submittedName>
</protein>
<comment type="similarity">
    <text evidence="1">Belongs to the eukaryotic ATPase epsilon family.</text>
</comment>
<name>A0A8J2X5J8_ZYGB2</name>
<accession>A0A8J2X5J8</accession>
<dbReference type="CDD" id="cd12153">
    <property type="entry name" value="F1-ATPase_epsilon"/>
    <property type="match status" value="1"/>
</dbReference>
<evidence type="ECO:0000313" key="4">
    <source>
        <dbReference type="Proteomes" id="UP000019375"/>
    </source>
</evidence>
<dbReference type="GO" id="GO:0042776">
    <property type="term" value="P:proton motive force-driven mitochondrial ATP synthesis"/>
    <property type="evidence" value="ECO:0007669"/>
    <property type="project" value="TreeGrafter"/>
</dbReference>
<evidence type="ECO:0000256" key="1">
    <source>
        <dbReference type="ARBA" id="ARBA00009502"/>
    </source>
</evidence>
<feature type="compositionally biased region" description="Basic and acidic residues" evidence="2">
    <location>
        <begin position="37"/>
        <end position="62"/>
    </location>
</feature>
<sequence length="62" mass="6925">MSSWRKAGLTYNAYLNIAAKTVRAALKPEARTPAVLSRDKVDSRYTKYEKGEPLGEPKPLSE</sequence>
<dbReference type="Proteomes" id="UP000019375">
    <property type="component" value="Unassembled WGS sequence"/>
</dbReference>
<dbReference type="SUPFAM" id="SSF48690">
    <property type="entry name" value="Epsilon subunit of mitochondrial F1F0-ATP synthase"/>
    <property type="match status" value="1"/>
</dbReference>
<reference evidence="4" key="1">
    <citation type="journal article" date="2013" name="Genome Announc.">
        <title>Genome sequence of the food spoilage yeast Zygosaccharomyces bailii CLIB 213(T).</title>
        <authorList>
            <person name="Galeote V."/>
            <person name="Bigey F."/>
            <person name="Devillers H."/>
            <person name="Neuveglise C."/>
            <person name="Dequin S."/>
        </authorList>
    </citation>
    <scope>NUCLEOTIDE SEQUENCE [LARGE SCALE GENOMIC DNA]</scope>
    <source>
        <strain evidence="4">CLIB 213 / ATCC 58445 / CBS 680 / CCRC 21525 / NBRC 1098 / NCYC 1416 / NRRL Y-2227</strain>
    </source>
</reference>